<name>A0AAN0ISX4_AMPQE</name>
<feature type="domain" description="SRCR" evidence="6">
    <location>
        <begin position="153"/>
        <end position="237"/>
    </location>
</feature>
<keyword evidence="2" id="KW-0677">Repeat</keyword>
<sequence length="362" mass="39691">DSSSFAVVTNTKVTCSQVLDGLTDAVNGVIVLSRNNISSTTYYYGTIRVYYNGWGNICDDYYYNSAEANVICHQLGYTGASSYSRAGSVSYGTDYLSMKWDDVNCASSGYLSIAQCSYSTIIDSGCVNSNSYDATVYCYTTRIWNSSPFPGMVRLQDGTYSNEGRVEVYCNGQWGTICNDGFDSTDANTLCKQLGYDGYNSFDHTSSNTYLGDISSSSRQTVTQSTCSGLTSDSVSNGAIILSRNNLPSPSYYYGTIRVYYNGWGNICDDYFYGYTEANVICHQLGYTGASSYSRAGQTSYGTDHLSMKWDDVNCASSSYLSIAQCTYSTVIDSGCVNSNSYDATVYCYTTRIWNSNPYDGM</sequence>
<dbReference type="SMART" id="SM00202">
    <property type="entry name" value="SR"/>
    <property type="match status" value="3"/>
</dbReference>
<dbReference type="PANTHER" id="PTHR19331">
    <property type="entry name" value="SCAVENGER RECEPTOR DOMAIN-CONTAINING"/>
    <property type="match status" value="1"/>
</dbReference>
<dbReference type="GO" id="GO:0016020">
    <property type="term" value="C:membrane"/>
    <property type="evidence" value="ECO:0007669"/>
    <property type="project" value="InterPro"/>
</dbReference>
<evidence type="ECO:0000313" key="8">
    <source>
        <dbReference type="Proteomes" id="UP000007879"/>
    </source>
</evidence>
<dbReference type="EnsemblMetazoa" id="XM_011410780.1">
    <property type="protein sequence ID" value="XP_011409082.1"/>
    <property type="gene ID" value="LOC105315994"/>
</dbReference>
<comment type="caution">
    <text evidence="5">Lacks conserved residue(s) required for the propagation of feature annotation.</text>
</comment>
<accession>A0AAN0ISX4</accession>
<dbReference type="SUPFAM" id="SSF56487">
    <property type="entry name" value="SRCR-like"/>
    <property type="match status" value="3"/>
</dbReference>
<dbReference type="RefSeq" id="XP_011409082.1">
    <property type="nucleotide sequence ID" value="XM_011410780.1"/>
</dbReference>
<dbReference type="Gene3D" id="3.10.250.10">
    <property type="entry name" value="SRCR-like domain"/>
    <property type="match status" value="3"/>
</dbReference>
<evidence type="ECO:0000313" key="7">
    <source>
        <dbReference type="EnsemblMetazoa" id="XP_011409082.1"/>
    </source>
</evidence>
<reference evidence="8" key="1">
    <citation type="journal article" date="2010" name="Nature">
        <title>The Amphimedon queenslandica genome and the evolution of animal complexity.</title>
        <authorList>
            <person name="Srivastava M."/>
            <person name="Simakov O."/>
            <person name="Chapman J."/>
            <person name="Fahey B."/>
            <person name="Gauthier M.E."/>
            <person name="Mitros T."/>
            <person name="Richards G.S."/>
            <person name="Conaco C."/>
            <person name="Dacre M."/>
            <person name="Hellsten U."/>
            <person name="Larroux C."/>
            <person name="Putnam N.H."/>
            <person name="Stanke M."/>
            <person name="Adamska M."/>
            <person name="Darling A."/>
            <person name="Degnan S.M."/>
            <person name="Oakley T.H."/>
            <person name="Plachetzki D.C."/>
            <person name="Zhai Y."/>
            <person name="Adamski M."/>
            <person name="Calcino A."/>
            <person name="Cummins S.F."/>
            <person name="Goodstein D.M."/>
            <person name="Harris C."/>
            <person name="Jackson D.J."/>
            <person name="Leys S.P."/>
            <person name="Shu S."/>
            <person name="Woodcroft B.J."/>
            <person name="Vervoort M."/>
            <person name="Kosik K.S."/>
            <person name="Manning G."/>
            <person name="Degnan B.M."/>
            <person name="Rokhsar D.S."/>
        </authorList>
    </citation>
    <scope>NUCLEOTIDE SEQUENCE [LARGE SCALE GENOMIC DNA]</scope>
</reference>
<dbReference type="Pfam" id="PF00530">
    <property type="entry name" value="SRCR"/>
    <property type="match status" value="3"/>
</dbReference>
<keyword evidence="3" id="KW-1015">Disulfide bond</keyword>
<keyword evidence="8" id="KW-1185">Reference proteome</keyword>
<keyword evidence="1" id="KW-0732">Signal</keyword>
<organism evidence="7 8">
    <name type="scientific">Amphimedon queenslandica</name>
    <name type="common">Sponge</name>
    <dbReference type="NCBI Taxonomy" id="400682"/>
    <lineage>
        <taxon>Eukaryota</taxon>
        <taxon>Metazoa</taxon>
        <taxon>Porifera</taxon>
        <taxon>Demospongiae</taxon>
        <taxon>Heteroscleromorpha</taxon>
        <taxon>Haplosclerida</taxon>
        <taxon>Niphatidae</taxon>
        <taxon>Amphimedon</taxon>
    </lineage>
</organism>
<dbReference type="GeneID" id="105315994"/>
<evidence type="ECO:0000256" key="3">
    <source>
        <dbReference type="ARBA" id="ARBA00023157"/>
    </source>
</evidence>
<dbReference type="KEGG" id="aqu:105315994"/>
<protein>
    <recommendedName>
        <fullName evidence="6">SRCR domain-containing protein</fullName>
    </recommendedName>
</protein>
<dbReference type="AlphaFoldDB" id="A0AAN0ISX4"/>
<evidence type="ECO:0000259" key="6">
    <source>
        <dbReference type="PROSITE" id="PS50287"/>
    </source>
</evidence>
<evidence type="ECO:0000256" key="4">
    <source>
        <dbReference type="ARBA" id="ARBA00023180"/>
    </source>
</evidence>
<evidence type="ECO:0000256" key="1">
    <source>
        <dbReference type="ARBA" id="ARBA00022729"/>
    </source>
</evidence>
<dbReference type="PANTHER" id="PTHR19331:SF465">
    <property type="entry name" value="EGG PEPTIDE SPERACT RECEPTOR"/>
    <property type="match status" value="1"/>
</dbReference>
<evidence type="ECO:0000256" key="2">
    <source>
        <dbReference type="ARBA" id="ARBA00022737"/>
    </source>
</evidence>
<feature type="domain" description="SRCR" evidence="6">
    <location>
        <begin position="240"/>
        <end position="349"/>
    </location>
</feature>
<dbReference type="PROSITE" id="PS00420">
    <property type="entry name" value="SRCR_1"/>
    <property type="match status" value="1"/>
</dbReference>
<reference evidence="7" key="2">
    <citation type="submission" date="2024-06" db="UniProtKB">
        <authorList>
            <consortium name="EnsemblMetazoa"/>
        </authorList>
    </citation>
    <scope>IDENTIFICATION</scope>
</reference>
<dbReference type="InterPro" id="IPR001190">
    <property type="entry name" value="SRCR"/>
</dbReference>
<dbReference type="PRINTS" id="PR00258">
    <property type="entry name" value="SPERACTRCPTR"/>
</dbReference>
<evidence type="ECO:0000256" key="5">
    <source>
        <dbReference type="PROSITE-ProRule" id="PRU00196"/>
    </source>
</evidence>
<proteinExistence type="predicted"/>
<dbReference type="PROSITE" id="PS50287">
    <property type="entry name" value="SRCR_2"/>
    <property type="match status" value="3"/>
</dbReference>
<dbReference type="InterPro" id="IPR036772">
    <property type="entry name" value="SRCR-like_dom_sf"/>
</dbReference>
<feature type="domain" description="SRCR" evidence="6">
    <location>
        <begin position="30"/>
        <end position="139"/>
    </location>
</feature>
<keyword evidence="4" id="KW-0325">Glycoprotein</keyword>
<dbReference type="Proteomes" id="UP000007879">
    <property type="component" value="Unassembled WGS sequence"/>
</dbReference>